<dbReference type="EMBL" id="JAFBFI010000001">
    <property type="protein sequence ID" value="MBM7691013.1"/>
    <property type="molecule type" value="Genomic_DNA"/>
</dbReference>
<keyword evidence="2" id="KW-1185">Reference proteome</keyword>
<organism evidence="1 2">
    <name type="scientific">Peribacillus deserti</name>
    <dbReference type="NCBI Taxonomy" id="673318"/>
    <lineage>
        <taxon>Bacteria</taxon>
        <taxon>Bacillati</taxon>
        <taxon>Bacillota</taxon>
        <taxon>Bacilli</taxon>
        <taxon>Bacillales</taxon>
        <taxon>Bacillaceae</taxon>
        <taxon>Peribacillus</taxon>
    </lineage>
</organism>
<name>A0ABS2QEQ4_9BACI</name>
<evidence type="ECO:0000313" key="2">
    <source>
        <dbReference type="Proteomes" id="UP000823486"/>
    </source>
</evidence>
<dbReference type="RefSeq" id="WP_204537845.1">
    <property type="nucleotide sequence ID" value="NZ_JAFBFI010000001.1"/>
</dbReference>
<protein>
    <submittedName>
        <fullName evidence="1">Uncharacterized protein</fullName>
    </submittedName>
</protein>
<comment type="caution">
    <text evidence="1">The sequence shown here is derived from an EMBL/GenBank/DDBJ whole genome shotgun (WGS) entry which is preliminary data.</text>
</comment>
<evidence type="ECO:0000313" key="1">
    <source>
        <dbReference type="EMBL" id="MBM7691013.1"/>
    </source>
</evidence>
<reference evidence="1 2" key="1">
    <citation type="submission" date="2021-01" db="EMBL/GenBank/DDBJ databases">
        <title>Genomic Encyclopedia of Type Strains, Phase IV (KMG-IV): sequencing the most valuable type-strain genomes for metagenomic binning, comparative biology and taxonomic classification.</title>
        <authorList>
            <person name="Goeker M."/>
        </authorList>
    </citation>
    <scope>NUCLEOTIDE SEQUENCE [LARGE SCALE GENOMIC DNA]</scope>
    <source>
        <strain evidence="1 2">DSM 105482</strain>
    </source>
</reference>
<sequence length="58" mass="6652">MTSSNYWNKENDEAIQNPGDKNIVHISHYLIDENSLVNPDIKNLRPEFDLTGTPLNIL</sequence>
<dbReference type="Proteomes" id="UP000823486">
    <property type="component" value="Unassembled WGS sequence"/>
</dbReference>
<accession>A0ABS2QEQ4</accession>
<gene>
    <name evidence="1" type="ORF">JOC77_000416</name>
</gene>
<proteinExistence type="predicted"/>